<comment type="similarity">
    <text evidence="7">Belongs to the RnpA family.</text>
</comment>
<dbReference type="EMBL" id="JASNJE010000009">
    <property type="protein sequence ID" value="MDK3073450.1"/>
    <property type="molecule type" value="Genomic_DNA"/>
</dbReference>
<evidence type="ECO:0000256" key="8">
    <source>
        <dbReference type="NCBIfam" id="TIGR00188"/>
    </source>
</evidence>
<comment type="catalytic activity">
    <reaction evidence="7">
        <text>Endonucleolytic cleavage of RNA, removing 5'-extranucleotides from tRNA precursor.</text>
        <dbReference type="EC" id="3.1.26.5"/>
    </reaction>
</comment>
<dbReference type="InterPro" id="IPR020539">
    <property type="entry name" value="RNase_P_CS"/>
</dbReference>
<evidence type="ECO:0000256" key="1">
    <source>
        <dbReference type="ARBA" id="ARBA00002663"/>
    </source>
</evidence>
<protein>
    <recommendedName>
        <fullName evidence="7 8">Ribonuclease P protein component</fullName>
        <shortName evidence="7">RNase P protein</shortName>
        <shortName evidence="7">RNaseP protein</shortName>
        <ecNumber evidence="7 8">3.1.26.5</ecNumber>
    </recommendedName>
    <alternativeName>
        <fullName evidence="7">Protein C5</fullName>
    </alternativeName>
</protein>
<comment type="function">
    <text evidence="1 7">RNaseP catalyzes the removal of the 5'-leader sequence from pre-tRNA to produce the mature 5'-terminus. It can also cleave other RNA substrates such as 4.5S RNA. The protein component plays an auxiliary but essential role in vivo by binding to the 5'-leader sequence and broadening the substrate specificity of the ribozyme.</text>
</comment>
<dbReference type="InterPro" id="IPR014721">
    <property type="entry name" value="Ribsml_uS5_D2-typ_fold_subgr"/>
</dbReference>
<dbReference type="NCBIfam" id="TIGR00188">
    <property type="entry name" value="rnpA"/>
    <property type="match status" value="1"/>
</dbReference>
<dbReference type="InterPro" id="IPR000100">
    <property type="entry name" value="RNase_P"/>
</dbReference>
<dbReference type="InterPro" id="IPR020568">
    <property type="entry name" value="Ribosomal_Su5_D2-typ_SF"/>
</dbReference>
<keyword evidence="10" id="KW-1185">Reference proteome</keyword>
<evidence type="ECO:0000256" key="5">
    <source>
        <dbReference type="ARBA" id="ARBA00022801"/>
    </source>
</evidence>
<evidence type="ECO:0000256" key="6">
    <source>
        <dbReference type="ARBA" id="ARBA00022884"/>
    </source>
</evidence>
<evidence type="ECO:0000313" key="10">
    <source>
        <dbReference type="Proteomes" id="UP001227126"/>
    </source>
</evidence>
<dbReference type="EC" id="3.1.26.5" evidence="7 8"/>
<proteinExistence type="inferred from homology"/>
<dbReference type="Gene3D" id="3.30.230.10">
    <property type="match status" value="1"/>
</dbReference>
<gene>
    <name evidence="7 9" type="primary">rnpA</name>
    <name evidence="9" type="ORF">QO034_10035</name>
</gene>
<dbReference type="SUPFAM" id="SSF54211">
    <property type="entry name" value="Ribosomal protein S5 domain 2-like"/>
    <property type="match status" value="1"/>
</dbReference>
<dbReference type="GO" id="GO:0004526">
    <property type="term" value="F:ribonuclease P activity"/>
    <property type="evidence" value="ECO:0007669"/>
    <property type="project" value="UniProtKB-EC"/>
</dbReference>
<dbReference type="PANTHER" id="PTHR33992:SF1">
    <property type="entry name" value="RIBONUCLEASE P PROTEIN COMPONENT"/>
    <property type="match status" value="1"/>
</dbReference>
<comment type="caution">
    <text evidence="9">The sequence shown here is derived from an EMBL/GenBank/DDBJ whole genome shotgun (WGS) entry which is preliminary data.</text>
</comment>
<evidence type="ECO:0000256" key="7">
    <source>
        <dbReference type="HAMAP-Rule" id="MF_00227"/>
    </source>
</evidence>
<evidence type="ECO:0000256" key="3">
    <source>
        <dbReference type="ARBA" id="ARBA00022722"/>
    </source>
</evidence>
<evidence type="ECO:0000313" key="9">
    <source>
        <dbReference type="EMBL" id="MDK3073450.1"/>
    </source>
</evidence>
<dbReference type="Pfam" id="PF00825">
    <property type="entry name" value="Ribonuclease_P"/>
    <property type="match status" value="1"/>
</dbReference>
<name>A0ABT7FEA0_9RHOB</name>
<keyword evidence="6 7" id="KW-0694">RNA-binding</keyword>
<keyword evidence="2 7" id="KW-0819">tRNA processing</keyword>
<reference evidence="9 10" key="1">
    <citation type="submission" date="2023-05" db="EMBL/GenBank/DDBJ databases">
        <title>Sedimentitalea sp. nov. JM2-8.</title>
        <authorList>
            <person name="Huang J."/>
        </authorList>
    </citation>
    <scope>NUCLEOTIDE SEQUENCE [LARGE SCALE GENOMIC DNA]</scope>
    <source>
        <strain evidence="9 10">JM2-8</strain>
    </source>
</reference>
<dbReference type="Proteomes" id="UP001227126">
    <property type="component" value="Unassembled WGS sequence"/>
</dbReference>
<evidence type="ECO:0000256" key="4">
    <source>
        <dbReference type="ARBA" id="ARBA00022759"/>
    </source>
</evidence>
<keyword evidence="5 7" id="KW-0378">Hydrolase</keyword>
<organism evidence="9 10">
    <name type="scientific">Sedimentitalea xiamensis</name>
    <dbReference type="NCBI Taxonomy" id="3050037"/>
    <lineage>
        <taxon>Bacteria</taxon>
        <taxon>Pseudomonadati</taxon>
        <taxon>Pseudomonadota</taxon>
        <taxon>Alphaproteobacteria</taxon>
        <taxon>Rhodobacterales</taxon>
        <taxon>Paracoccaceae</taxon>
        <taxon>Sedimentitalea</taxon>
    </lineage>
</organism>
<keyword evidence="3 7" id="KW-0540">Nuclease</keyword>
<dbReference type="HAMAP" id="MF_00227">
    <property type="entry name" value="RNase_P"/>
    <property type="match status" value="1"/>
</dbReference>
<comment type="subunit">
    <text evidence="7">Consists of a catalytic RNA component (M1 or rnpB) and a protein subunit.</text>
</comment>
<dbReference type="RefSeq" id="WP_284485386.1">
    <property type="nucleotide sequence ID" value="NZ_JASNJE010000009.1"/>
</dbReference>
<keyword evidence="4 7" id="KW-0255">Endonuclease</keyword>
<accession>A0ABT7FEA0</accession>
<sequence>MIPPEAPTDGTATGGIAPPAVSVRLQVAITILANRADFLRAARARRQGTASMMVQGRKRAPDEAAGIRVGFTCSKKVGNAVARNRAKRRLREAARLVLPTDGRDGWDYVLIGRAEATASRAFDALQDDLRFALRKLHGNP</sequence>
<dbReference type="PROSITE" id="PS00648">
    <property type="entry name" value="RIBONUCLEASE_P"/>
    <property type="match status" value="1"/>
</dbReference>
<dbReference type="PANTHER" id="PTHR33992">
    <property type="entry name" value="RIBONUCLEASE P PROTEIN COMPONENT"/>
    <property type="match status" value="1"/>
</dbReference>
<evidence type="ECO:0000256" key="2">
    <source>
        <dbReference type="ARBA" id="ARBA00022694"/>
    </source>
</evidence>